<sequence length="176" mass="20434">MGCSLRSVTTCGLVLAILDLLHGLGTLAFYGYQFHVHYVCHWNHGIRWCQYYLQETNHSVRVNIGIGEGVVCTIFACLLIVSLCKYKPWLTWLWLLKAVVVVIINGYFIIIWLMEKSRHYHQFWDRHNYDQDGIFLMAGIGLTTVEILIMFIFCCVSGSFTYKIRSQRVPTMETDI</sequence>
<feature type="transmembrane region" description="Helical" evidence="1">
    <location>
        <begin position="62"/>
        <end position="81"/>
    </location>
</feature>
<accession>A0A8J5JUF4</accession>
<keyword evidence="1" id="KW-0472">Membrane</keyword>
<evidence type="ECO:0000313" key="2">
    <source>
        <dbReference type="EMBL" id="KAG7162656.1"/>
    </source>
</evidence>
<feature type="transmembrane region" description="Helical" evidence="1">
    <location>
        <begin position="93"/>
        <end position="114"/>
    </location>
</feature>
<evidence type="ECO:0000313" key="3">
    <source>
        <dbReference type="Proteomes" id="UP000747542"/>
    </source>
</evidence>
<feature type="transmembrane region" description="Helical" evidence="1">
    <location>
        <begin position="134"/>
        <end position="162"/>
    </location>
</feature>
<reference evidence="2" key="1">
    <citation type="journal article" date="2021" name="Sci. Adv.">
        <title>The American lobster genome reveals insights on longevity, neural, and immune adaptations.</title>
        <authorList>
            <person name="Polinski J.M."/>
            <person name="Zimin A.V."/>
            <person name="Clark K.F."/>
            <person name="Kohn A.B."/>
            <person name="Sadowski N."/>
            <person name="Timp W."/>
            <person name="Ptitsyn A."/>
            <person name="Khanna P."/>
            <person name="Romanova D.Y."/>
            <person name="Williams P."/>
            <person name="Greenwood S.J."/>
            <person name="Moroz L.L."/>
            <person name="Walt D.R."/>
            <person name="Bodnar A.G."/>
        </authorList>
    </citation>
    <scope>NUCLEOTIDE SEQUENCE</scope>
    <source>
        <strain evidence="2">GMGI-L3</strain>
    </source>
</reference>
<organism evidence="2 3">
    <name type="scientific">Homarus americanus</name>
    <name type="common">American lobster</name>
    <dbReference type="NCBI Taxonomy" id="6706"/>
    <lineage>
        <taxon>Eukaryota</taxon>
        <taxon>Metazoa</taxon>
        <taxon>Ecdysozoa</taxon>
        <taxon>Arthropoda</taxon>
        <taxon>Crustacea</taxon>
        <taxon>Multicrustacea</taxon>
        <taxon>Malacostraca</taxon>
        <taxon>Eumalacostraca</taxon>
        <taxon>Eucarida</taxon>
        <taxon>Decapoda</taxon>
        <taxon>Pleocyemata</taxon>
        <taxon>Astacidea</taxon>
        <taxon>Nephropoidea</taxon>
        <taxon>Nephropidae</taxon>
        <taxon>Homarus</taxon>
    </lineage>
</organism>
<gene>
    <name evidence="2" type="ORF">Hamer_G019373</name>
</gene>
<name>A0A8J5JUF4_HOMAM</name>
<comment type="caution">
    <text evidence="2">The sequence shown here is derived from an EMBL/GenBank/DDBJ whole genome shotgun (WGS) entry which is preliminary data.</text>
</comment>
<keyword evidence="3" id="KW-1185">Reference proteome</keyword>
<dbReference type="EMBL" id="JAHLQT010027477">
    <property type="protein sequence ID" value="KAG7162656.1"/>
    <property type="molecule type" value="Genomic_DNA"/>
</dbReference>
<protein>
    <submittedName>
        <fullName evidence="2">Uncharacterized protein</fullName>
    </submittedName>
</protein>
<evidence type="ECO:0000256" key="1">
    <source>
        <dbReference type="SAM" id="Phobius"/>
    </source>
</evidence>
<proteinExistence type="predicted"/>
<dbReference type="OrthoDB" id="6344628at2759"/>
<keyword evidence="1" id="KW-1133">Transmembrane helix</keyword>
<dbReference type="Proteomes" id="UP000747542">
    <property type="component" value="Unassembled WGS sequence"/>
</dbReference>
<keyword evidence="1" id="KW-0812">Transmembrane</keyword>
<feature type="transmembrane region" description="Helical" evidence="1">
    <location>
        <begin position="12"/>
        <end position="32"/>
    </location>
</feature>
<dbReference type="AlphaFoldDB" id="A0A8J5JUF4"/>